<evidence type="ECO:0000313" key="4">
    <source>
        <dbReference type="Proteomes" id="UP000315010"/>
    </source>
</evidence>
<organism evidence="3 4">
    <name type="scientific">Novipirellula herctigrandis</name>
    <dbReference type="NCBI Taxonomy" id="2527986"/>
    <lineage>
        <taxon>Bacteria</taxon>
        <taxon>Pseudomonadati</taxon>
        <taxon>Planctomycetota</taxon>
        <taxon>Planctomycetia</taxon>
        <taxon>Pirellulales</taxon>
        <taxon>Pirellulaceae</taxon>
        <taxon>Novipirellula</taxon>
    </lineage>
</organism>
<feature type="signal peptide" evidence="1">
    <location>
        <begin position="1"/>
        <end position="36"/>
    </location>
</feature>
<dbReference type="Gene3D" id="2.40.128.130">
    <property type="entry name" value="Autotransporter beta-domain"/>
    <property type="match status" value="1"/>
</dbReference>
<keyword evidence="1" id="KW-0732">Signal</keyword>
<feature type="domain" description="Autotransporter" evidence="2">
    <location>
        <begin position="515"/>
        <end position="796"/>
    </location>
</feature>
<protein>
    <submittedName>
        <fullName evidence="3">Extracellular serine protease</fullName>
        <ecNumber evidence="3">3.4.21.-</ecNumber>
    </submittedName>
</protein>
<evidence type="ECO:0000313" key="3">
    <source>
        <dbReference type="EMBL" id="TWT84352.1"/>
    </source>
</evidence>
<keyword evidence="3" id="KW-0378">Hydrolase</keyword>
<keyword evidence="4" id="KW-1185">Reference proteome</keyword>
<dbReference type="RefSeq" id="WP_419194889.1">
    <property type="nucleotide sequence ID" value="NZ_SJPJ01000001.1"/>
</dbReference>
<keyword evidence="3" id="KW-0645">Protease</keyword>
<dbReference type="SUPFAM" id="SSF103515">
    <property type="entry name" value="Autotransporter"/>
    <property type="match status" value="1"/>
</dbReference>
<dbReference type="Proteomes" id="UP000315010">
    <property type="component" value="Unassembled WGS sequence"/>
</dbReference>
<proteinExistence type="predicted"/>
<dbReference type="InterPro" id="IPR036709">
    <property type="entry name" value="Autotransporte_beta_dom_sf"/>
</dbReference>
<dbReference type="InterPro" id="IPR005546">
    <property type="entry name" value="Autotransporte_beta"/>
</dbReference>
<accession>A0A5C5ZAI7</accession>
<dbReference type="SMART" id="SM00869">
    <property type="entry name" value="Autotransporter"/>
    <property type="match status" value="1"/>
</dbReference>
<dbReference type="EC" id="3.4.21.-" evidence="3"/>
<gene>
    <name evidence="3" type="ORF">CA13_58290</name>
</gene>
<name>A0A5C5ZAI7_9BACT</name>
<dbReference type="AlphaFoldDB" id="A0A5C5ZAI7"/>
<dbReference type="EMBL" id="SJPJ01000001">
    <property type="protein sequence ID" value="TWT84352.1"/>
    <property type="molecule type" value="Genomic_DNA"/>
</dbReference>
<comment type="caution">
    <text evidence="3">The sequence shown here is derived from an EMBL/GenBank/DDBJ whole genome shotgun (WGS) entry which is preliminary data.</text>
</comment>
<sequence length="796" mass="82073" precursor="true">MNKTNFPHRVLRRTAELKRIALAAFLLIGANANVMAGTVTTTADSGAGSLRQVLLVATPDEVIDFATGLSGQTITLLTPLPTINENLTIDSSAATALTISGSDLVTSNSSTLTLNGDANYIGNAEVGANTTLIIAATGTITGNASVAAGGTLTSNGLITGDADVSTGATATITGTVNGMVVVDGNLTVDPSGTINGNTTLRDGAMATVQGAINGNVAVDGIINVPAGGTITGNTTLVADAVATIDGTINGDVVANGGSQFNVGGVVNGDTNVLSGAITNVSGFGIVNGVTNIVTGGTLIGNGTLAGDTSSSGTLNSGGTGAIDTLNFGNNLTVDDGNVQVDINADGTVPGTNNDLYAVTGNVNLNGGTVNVNALDGIYTDGMEYTFLTSGGTVTGVFAGITENLPFYTANLNYDPASVSFTLVDDPTATFAAIGDSCNQVSVGAYLDTLRTASPSGDLQHVIDSLKSSTTDSIQANLDQLGGQIYPSLVAAQLQHTSFTMAMLRDQLILDTMYRQPDELTRGWVRGYGIGGDADRDDCGTPGFNYSLGGTELGLQRGFANGLDLGLFLNMGWSNVTTIGVAQDADVDSYQYGGSMQYIGGYGYLLGIAGGGNQEYQARRTITNTQGMINRVARSEFDGTQGFGSLEYGTLIQSGATSWVPHFAMQYISLDQDEIHETGADSVNLVGDSIDADSLRSILGLSIQQTAPTSIGPATTKLRFGWMHEYLDTHETFVANFQDETESVSVRGIDLGRDWAVLGINLEWSILQHFTTVLGYQGQVNSIQSLHTGLAGLEARW</sequence>
<evidence type="ECO:0000256" key="1">
    <source>
        <dbReference type="SAM" id="SignalP"/>
    </source>
</evidence>
<feature type="chain" id="PRO_5022735564" evidence="1">
    <location>
        <begin position="37"/>
        <end position="796"/>
    </location>
</feature>
<dbReference type="PROSITE" id="PS51208">
    <property type="entry name" value="AUTOTRANSPORTER"/>
    <property type="match status" value="1"/>
</dbReference>
<reference evidence="3 4" key="1">
    <citation type="submission" date="2019-02" db="EMBL/GenBank/DDBJ databases">
        <title>Deep-cultivation of Planctomycetes and their phenomic and genomic characterization uncovers novel biology.</title>
        <authorList>
            <person name="Wiegand S."/>
            <person name="Jogler M."/>
            <person name="Boedeker C."/>
            <person name="Pinto D."/>
            <person name="Vollmers J."/>
            <person name="Rivas-Marin E."/>
            <person name="Kohn T."/>
            <person name="Peeters S.H."/>
            <person name="Heuer A."/>
            <person name="Rast P."/>
            <person name="Oberbeckmann S."/>
            <person name="Bunk B."/>
            <person name="Jeske O."/>
            <person name="Meyerdierks A."/>
            <person name="Storesund J.E."/>
            <person name="Kallscheuer N."/>
            <person name="Luecker S."/>
            <person name="Lage O.M."/>
            <person name="Pohl T."/>
            <person name="Merkel B.J."/>
            <person name="Hornburger P."/>
            <person name="Mueller R.-W."/>
            <person name="Bruemmer F."/>
            <person name="Labrenz M."/>
            <person name="Spormann A.M."/>
            <person name="Op Den Camp H."/>
            <person name="Overmann J."/>
            <person name="Amann R."/>
            <person name="Jetten M.S.M."/>
            <person name="Mascher T."/>
            <person name="Medema M.H."/>
            <person name="Devos D.P."/>
            <person name="Kaster A.-K."/>
            <person name="Ovreas L."/>
            <person name="Rohde M."/>
            <person name="Galperin M.Y."/>
            <person name="Jogler C."/>
        </authorList>
    </citation>
    <scope>NUCLEOTIDE SEQUENCE [LARGE SCALE GENOMIC DNA]</scope>
    <source>
        <strain evidence="3 4">CA13</strain>
    </source>
</reference>
<evidence type="ECO:0000259" key="2">
    <source>
        <dbReference type="PROSITE" id="PS51208"/>
    </source>
</evidence>
<dbReference type="GO" id="GO:0008233">
    <property type="term" value="F:peptidase activity"/>
    <property type="evidence" value="ECO:0007669"/>
    <property type="project" value="UniProtKB-KW"/>
</dbReference>
<dbReference type="Pfam" id="PF03797">
    <property type="entry name" value="Autotransporter"/>
    <property type="match status" value="1"/>
</dbReference>
<dbReference type="GO" id="GO:0006508">
    <property type="term" value="P:proteolysis"/>
    <property type="evidence" value="ECO:0007669"/>
    <property type="project" value="UniProtKB-KW"/>
</dbReference>